<evidence type="ECO:0000256" key="3">
    <source>
        <dbReference type="ARBA" id="ARBA00023002"/>
    </source>
</evidence>
<gene>
    <name evidence="5" type="ORF">JOF39_000668</name>
</gene>
<dbReference type="InterPro" id="IPR016160">
    <property type="entry name" value="Ald_DH_CS_CYS"/>
</dbReference>
<keyword evidence="3 5" id="KW-0560">Oxidoreductase</keyword>
<dbReference type="EMBL" id="JAGIOJ010000001">
    <property type="protein sequence ID" value="MBP2397587.1"/>
    <property type="molecule type" value="Genomic_DNA"/>
</dbReference>
<dbReference type="Proteomes" id="UP001195422">
    <property type="component" value="Unassembled WGS sequence"/>
</dbReference>
<dbReference type="GO" id="GO:0036243">
    <property type="term" value="F:succinate-semialdehyde dehydrogenase (NADP+) activity"/>
    <property type="evidence" value="ECO:0007669"/>
    <property type="project" value="UniProtKB-EC"/>
</dbReference>
<proteinExistence type="inferred from homology"/>
<organism evidence="5 6">
    <name type="scientific">Glutamicibacter protophormiae</name>
    <name type="common">Brevibacterium protophormiae</name>
    <dbReference type="NCBI Taxonomy" id="37930"/>
    <lineage>
        <taxon>Bacteria</taxon>
        <taxon>Bacillati</taxon>
        <taxon>Actinomycetota</taxon>
        <taxon>Actinomycetes</taxon>
        <taxon>Micrococcales</taxon>
        <taxon>Micrococcaceae</taxon>
        <taxon>Glutamicibacter</taxon>
    </lineage>
</organism>
<dbReference type="SUPFAM" id="SSF53720">
    <property type="entry name" value="ALDH-like"/>
    <property type="match status" value="1"/>
</dbReference>
<reference evidence="5 6" key="1">
    <citation type="submission" date="2021-03" db="EMBL/GenBank/DDBJ databases">
        <title>Sequencing the genomes of 1000 actinobacteria strains.</title>
        <authorList>
            <person name="Klenk H.-P."/>
        </authorList>
    </citation>
    <scope>NUCLEOTIDE SEQUENCE [LARGE SCALE GENOMIC DNA]</scope>
    <source>
        <strain evidence="5 6">DSM 20168</strain>
    </source>
</reference>
<evidence type="ECO:0000313" key="5">
    <source>
        <dbReference type="EMBL" id="MBP2397587.1"/>
    </source>
</evidence>
<dbReference type="Gene3D" id="3.40.605.10">
    <property type="entry name" value="Aldehyde Dehydrogenase, Chain A, domain 1"/>
    <property type="match status" value="1"/>
</dbReference>
<accession>A0ABS4XMT6</accession>
<dbReference type="PROSITE" id="PS00070">
    <property type="entry name" value="ALDEHYDE_DEHYDR_CYS"/>
    <property type="match status" value="1"/>
</dbReference>
<dbReference type="InterPro" id="IPR015590">
    <property type="entry name" value="Aldehyde_DH_dom"/>
</dbReference>
<evidence type="ECO:0000256" key="2">
    <source>
        <dbReference type="ARBA" id="ARBA00022857"/>
    </source>
</evidence>
<dbReference type="Gene3D" id="3.40.309.10">
    <property type="entry name" value="Aldehyde Dehydrogenase, Chain A, domain 2"/>
    <property type="match status" value="1"/>
</dbReference>
<evidence type="ECO:0000259" key="4">
    <source>
        <dbReference type="Pfam" id="PF00171"/>
    </source>
</evidence>
<dbReference type="InterPro" id="IPR044148">
    <property type="entry name" value="ALDH_GabD1-like"/>
</dbReference>
<keyword evidence="6" id="KW-1185">Reference proteome</keyword>
<dbReference type="EC" id="1.2.1.20" evidence="5"/>
<dbReference type="PANTHER" id="PTHR43217:SF2">
    <property type="entry name" value="SUCCINATE-SEMIALDEHYDE DEHYDROGENASE [NADP(+)]"/>
    <property type="match status" value="1"/>
</dbReference>
<dbReference type="Pfam" id="PF00171">
    <property type="entry name" value="Aldedh"/>
    <property type="match status" value="1"/>
</dbReference>
<feature type="domain" description="Aldehyde dehydrogenase" evidence="4">
    <location>
        <begin position="3"/>
        <end position="453"/>
    </location>
</feature>
<comment type="caution">
    <text evidence="5">The sequence shown here is derived from an EMBL/GenBank/DDBJ whole genome shotgun (WGS) entry which is preliminary data.</text>
</comment>
<dbReference type="InterPro" id="IPR047110">
    <property type="entry name" value="GABD/Sad-like"/>
</dbReference>
<keyword evidence="2" id="KW-0521">NADP</keyword>
<dbReference type="InterPro" id="IPR016162">
    <property type="entry name" value="Ald_DH_N"/>
</dbReference>
<evidence type="ECO:0000256" key="1">
    <source>
        <dbReference type="ARBA" id="ARBA00009986"/>
    </source>
</evidence>
<dbReference type="CDD" id="cd07100">
    <property type="entry name" value="ALDH_SSADH1_GabD1"/>
    <property type="match status" value="1"/>
</dbReference>
<sequence length="458" mass="48420">MSQYAVTNPATGVVEATYPTATDGQIQEALAAADAAYAHWSRSAVEQRVALLEKVADLYEERAAELADIITREMGKPVSQSLGEIGLVVSIYRYYAKNGPKFLEDEELEVASGGTAVVRKEAVGVLLGIMPWNFPYYQVARLAAPNLMIGNTILLKHAPQCPESALAMEQLFKDAGAAQGLYVNIFATNDQVADVIADRRVQGVSLTGSERAGSAVAEIAGRNLKKVVLELGGSDPFIVLPDADIARTAKLGLRARFGNTGQACNAAKRFIVDSSVYDQFAQALTEQVAGIKPGDPTQKDTFLGPLSSAAAQSGLASQVDDAIAKGATVLAGGKPVAGGGAYFEPTILADVTPQMRAFSEELFGPVAVLYKVDGEEEAIALANNSDYGLGASVHTRDLERAHRIAAQLQAGMVSINEPSGSAAELPFGGVKRSGIGRELGKYGMEEFINRKLVKVSNR</sequence>
<dbReference type="RefSeq" id="WP_188947015.1">
    <property type="nucleotide sequence ID" value="NZ_BMPH01000002.1"/>
</dbReference>
<dbReference type="GO" id="GO:0102810">
    <property type="term" value="F:glutarate-semialdehyde dehydrogenase (NADP+) activity"/>
    <property type="evidence" value="ECO:0007669"/>
    <property type="project" value="UniProtKB-EC"/>
</dbReference>
<dbReference type="PANTHER" id="PTHR43217">
    <property type="entry name" value="SUCCINATE SEMIALDEHYDE DEHYDROGENASE [NAD(P)+] SAD"/>
    <property type="match status" value="1"/>
</dbReference>
<dbReference type="EC" id="1.2.1.79" evidence="5"/>
<comment type="similarity">
    <text evidence="1">Belongs to the aldehyde dehydrogenase family.</text>
</comment>
<protein>
    <submittedName>
        <fullName evidence="5">Succinate-semialdehyde dehydrogenase/glutarate-semialdehyde dehydrogenase</fullName>
        <ecNumber evidence="5">1.2.1.16</ecNumber>
        <ecNumber evidence="5">1.2.1.20</ecNumber>
        <ecNumber evidence="5">1.2.1.79</ecNumber>
    </submittedName>
</protein>
<dbReference type="EC" id="1.2.1.16" evidence="5"/>
<evidence type="ECO:0000313" key="6">
    <source>
        <dbReference type="Proteomes" id="UP001195422"/>
    </source>
</evidence>
<dbReference type="InterPro" id="IPR016163">
    <property type="entry name" value="Ald_DH_C"/>
</dbReference>
<name>A0ABS4XMT6_GLUPR</name>
<dbReference type="InterPro" id="IPR016161">
    <property type="entry name" value="Ald_DH/histidinol_DH"/>
</dbReference>